<name>A0ACC2E3F0_DIPCM</name>
<sequence length="547" mass="61985">MSKISFISIPAIMVHAVPINAITALLSSPDKAKKKFNPFWSKIRSGRSCWLLFVALFGSLSMLKALTSWPRHDVSEACYPKFPGFQSYDEKRLRMEPQQQLIEDFHVSLPPHALNSNLTQAEKAFWRQPDSLKLYKPCLNPSEDYQKASTPIDVQQRQKFLIVVVSGGLNQQRHQIVDAVVIARILEAALLLPIMQVNAIWQDDSEFSDIFDSEHFKHTLRNDVKVVSSLPSTHIRTRPVEQSKTPLNANPQWFRSYCLKRLNRHGILLLRGLDSRLSKDLPSDLQKLRCKVAFHALKFAAPLQSLANKLVQRMWSQGPYLALHLRLEKDVWVRTGCLPGIGPKYDHESKLERIRNPHLLTGRSNMSSEERRLAGLCPLNAAEVVRLLKALGASEKTRIYIAGGEPFGGIKALEPLQKGFSHLYDKDNLARPGELEPFRNKASSLAAIDYILCLNSDVFMPSHGGNMARSLKGHRAYTGHRKHITPNKRQMIPYLLNHTLSEREFDKTIRKLHEEFIGQPAKWMGKKGGDVLGHPVPDCMCQQPSTT</sequence>
<gene>
    <name evidence="1" type="ORF">O6H91_03G010600</name>
</gene>
<keyword evidence="2" id="KW-1185">Reference proteome</keyword>
<protein>
    <submittedName>
        <fullName evidence="1">Uncharacterized protein</fullName>
    </submittedName>
</protein>
<comment type="caution">
    <text evidence="1">The sequence shown here is derived from an EMBL/GenBank/DDBJ whole genome shotgun (WGS) entry which is preliminary data.</text>
</comment>
<evidence type="ECO:0000313" key="1">
    <source>
        <dbReference type="EMBL" id="KAJ7561012.1"/>
    </source>
</evidence>
<accession>A0ACC2E3F0</accession>
<proteinExistence type="predicted"/>
<evidence type="ECO:0000313" key="2">
    <source>
        <dbReference type="Proteomes" id="UP001162992"/>
    </source>
</evidence>
<reference evidence="2" key="1">
    <citation type="journal article" date="2024" name="Proc. Natl. Acad. Sci. U.S.A.">
        <title>Extraordinary preservation of gene collinearity over three hundred million years revealed in homosporous lycophytes.</title>
        <authorList>
            <person name="Li C."/>
            <person name="Wickell D."/>
            <person name="Kuo L.Y."/>
            <person name="Chen X."/>
            <person name="Nie B."/>
            <person name="Liao X."/>
            <person name="Peng D."/>
            <person name="Ji J."/>
            <person name="Jenkins J."/>
            <person name="Williams M."/>
            <person name="Shu S."/>
            <person name="Plott C."/>
            <person name="Barry K."/>
            <person name="Rajasekar S."/>
            <person name="Grimwood J."/>
            <person name="Han X."/>
            <person name="Sun S."/>
            <person name="Hou Z."/>
            <person name="He W."/>
            <person name="Dai G."/>
            <person name="Sun C."/>
            <person name="Schmutz J."/>
            <person name="Leebens-Mack J.H."/>
            <person name="Li F.W."/>
            <person name="Wang L."/>
        </authorList>
    </citation>
    <scope>NUCLEOTIDE SEQUENCE [LARGE SCALE GENOMIC DNA]</scope>
    <source>
        <strain evidence="2">cv. PW_Plant_1</strain>
    </source>
</reference>
<dbReference type="Proteomes" id="UP001162992">
    <property type="component" value="Chromosome 3"/>
</dbReference>
<organism evidence="1 2">
    <name type="scientific">Diphasiastrum complanatum</name>
    <name type="common">Issler's clubmoss</name>
    <name type="synonym">Lycopodium complanatum</name>
    <dbReference type="NCBI Taxonomy" id="34168"/>
    <lineage>
        <taxon>Eukaryota</taxon>
        <taxon>Viridiplantae</taxon>
        <taxon>Streptophyta</taxon>
        <taxon>Embryophyta</taxon>
        <taxon>Tracheophyta</taxon>
        <taxon>Lycopodiopsida</taxon>
        <taxon>Lycopodiales</taxon>
        <taxon>Lycopodiaceae</taxon>
        <taxon>Lycopodioideae</taxon>
        <taxon>Diphasiastrum</taxon>
    </lineage>
</organism>
<dbReference type="EMBL" id="CM055094">
    <property type="protein sequence ID" value="KAJ7561012.1"/>
    <property type="molecule type" value="Genomic_DNA"/>
</dbReference>